<evidence type="ECO:0000313" key="10">
    <source>
        <dbReference type="EMBL" id="PDX87171.1"/>
    </source>
</evidence>
<sequence>MTMRQLKREVKIGNVTIGGNNPIAVQTMLNVPVEDIEGNVAQAKRCEAAGCQILRVTCPSAADAKCIEAVKNAVNIPIVADIHFDYKAALACADVGVDKIRINPGNIGDDDRVKAVVQACQQKNIPIRIGVNGGSLEKHILARYGAPVPEAMVESALYHVRLLEKFDFNNIVISIKNSNVPRMMEAYRQLSAVTDYPLHVGVTEAGTYQMGLLKSGMGIGGMLLEGIGDTIRVSLAAEPEKEVEAGYNILRAVGFPVAGPEVITCPTCGRTQYPCTEIANEVEKRLQGYKKSIKVAVMGCVVNGPGEAREADIGIAGGKGEAVLFIHGQPIKKLTGDNILDQFMDEIYKI</sequence>
<dbReference type="OrthoDB" id="9803214at2"/>
<keyword evidence="5 7" id="KW-0411">Iron-sulfur</keyword>
<keyword evidence="4 7" id="KW-0408">Iron</keyword>
<evidence type="ECO:0000256" key="5">
    <source>
        <dbReference type="ARBA" id="ARBA00023014"/>
    </source>
</evidence>
<dbReference type="Pfam" id="PF26540">
    <property type="entry name" value="GcpE_C"/>
    <property type="match status" value="1"/>
</dbReference>
<evidence type="ECO:0000256" key="7">
    <source>
        <dbReference type="HAMAP-Rule" id="MF_00159"/>
    </source>
</evidence>
<keyword evidence="1 7" id="KW-0004">4Fe-4S</keyword>
<dbReference type="NCBIfam" id="TIGR00612">
    <property type="entry name" value="ispG_gcpE"/>
    <property type="match status" value="1"/>
</dbReference>
<evidence type="ECO:0000313" key="11">
    <source>
        <dbReference type="Proteomes" id="UP000220904"/>
    </source>
</evidence>
<dbReference type="InterPro" id="IPR004588">
    <property type="entry name" value="IspG_bac-typ"/>
</dbReference>
<comment type="catalytic activity">
    <reaction evidence="7">
        <text>(2E)-4-hydroxy-3-methylbut-2-enyl diphosphate + oxidized [flavodoxin] + H2O + 2 H(+) = 2-C-methyl-D-erythritol 2,4-cyclic diphosphate + reduced [flavodoxin]</text>
        <dbReference type="Rhea" id="RHEA:43604"/>
        <dbReference type="Rhea" id="RHEA-COMP:10622"/>
        <dbReference type="Rhea" id="RHEA-COMP:10623"/>
        <dbReference type="ChEBI" id="CHEBI:15377"/>
        <dbReference type="ChEBI" id="CHEBI:15378"/>
        <dbReference type="ChEBI" id="CHEBI:57618"/>
        <dbReference type="ChEBI" id="CHEBI:58210"/>
        <dbReference type="ChEBI" id="CHEBI:58483"/>
        <dbReference type="ChEBI" id="CHEBI:128753"/>
        <dbReference type="EC" id="1.17.7.3"/>
    </reaction>
</comment>
<dbReference type="FunFam" id="3.20.20.20:FF:000001">
    <property type="entry name" value="4-hydroxy-3-methylbut-2-en-1-yl diphosphate synthase (flavodoxin)"/>
    <property type="match status" value="1"/>
</dbReference>
<proteinExistence type="inferred from homology"/>
<feature type="domain" description="IspG TIM-barrel" evidence="8">
    <location>
        <begin position="8"/>
        <end position="246"/>
    </location>
</feature>
<keyword evidence="2 7" id="KW-0479">Metal-binding</keyword>
<dbReference type="NCBIfam" id="NF001540">
    <property type="entry name" value="PRK00366.1"/>
    <property type="match status" value="1"/>
</dbReference>
<dbReference type="EMBL" id="NOUV01000011">
    <property type="protein sequence ID" value="PDX87171.1"/>
    <property type="molecule type" value="Genomic_DNA"/>
</dbReference>
<feature type="binding site" evidence="7">
    <location>
        <position position="307"/>
    </location>
    <ligand>
        <name>[4Fe-4S] cluster</name>
        <dbReference type="ChEBI" id="CHEBI:49883"/>
    </ligand>
</feature>
<comment type="caution">
    <text evidence="10">The sequence shown here is derived from an EMBL/GenBank/DDBJ whole genome shotgun (WGS) entry which is preliminary data.</text>
</comment>
<dbReference type="GO" id="GO:0051539">
    <property type="term" value="F:4 iron, 4 sulfur cluster binding"/>
    <property type="evidence" value="ECO:0007669"/>
    <property type="project" value="UniProtKB-UniRule"/>
</dbReference>
<name>A0A2A7B752_9FIRM</name>
<accession>A0A2A7B752</accession>
<dbReference type="Proteomes" id="UP000220904">
    <property type="component" value="Unassembled WGS sequence"/>
</dbReference>
<dbReference type="GO" id="GO:0141197">
    <property type="term" value="F:4-hydroxy-3-methylbut-2-enyl-diphosphate synthase activity (flavodoxin)"/>
    <property type="evidence" value="ECO:0007669"/>
    <property type="project" value="UniProtKB-EC"/>
</dbReference>
<evidence type="ECO:0000256" key="3">
    <source>
        <dbReference type="ARBA" id="ARBA00023002"/>
    </source>
</evidence>
<feature type="domain" description="IspG C-terminal" evidence="9">
    <location>
        <begin position="261"/>
        <end position="347"/>
    </location>
</feature>
<dbReference type="Gene3D" id="3.20.20.20">
    <property type="entry name" value="Dihydropteroate synthase-like"/>
    <property type="match status" value="1"/>
</dbReference>
<dbReference type="PIRSF" id="PIRSF004640">
    <property type="entry name" value="IspG"/>
    <property type="match status" value="1"/>
</dbReference>
<dbReference type="PANTHER" id="PTHR30454">
    <property type="entry name" value="4-HYDROXY-3-METHYLBUT-2-EN-1-YL DIPHOSPHATE SYNTHASE"/>
    <property type="match status" value="1"/>
</dbReference>
<dbReference type="GO" id="GO:0046429">
    <property type="term" value="F:4-hydroxy-3-methylbut-2-en-1-yl diphosphate synthase activity (ferredoxin)"/>
    <property type="evidence" value="ECO:0007669"/>
    <property type="project" value="UniProtKB-UniRule"/>
</dbReference>
<dbReference type="InterPro" id="IPR011005">
    <property type="entry name" value="Dihydropteroate_synth-like_sf"/>
</dbReference>
<dbReference type="EC" id="1.17.7.3" evidence="7"/>
<dbReference type="SUPFAM" id="SSF51717">
    <property type="entry name" value="Dihydropteroate synthetase-like"/>
    <property type="match status" value="1"/>
</dbReference>
<dbReference type="GO" id="GO:0019288">
    <property type="term" value="P:isopentenyl diphosphate biosynthetic process, methylerythritol 4-phosphate pathway"/>
    <property type="evidence" value="ECO:0007669"/>
    <property type="project" value="UniProtKB-UniRule"/>
</dbReference>
<comment type="function">
    <text evidence="7">Converts 2C-methyl-D-erythritol 2,4-cyclodiphosphate (ME-2,4cPP) into 1-hydroxy-2-methyl-2-(E)-butenyl 4-diphosphate.</text>
</comment>
<dbReference type="InterPro" id="IPR058578">
    <property type="entry name" value="IspG_TIM"/>
</dbReference>
<organism evidence="10 11">
    <name type="scientific">Faecalibacterium prausnitzii</name>
    <dbReference type="NCBI Taxonomy" id="853"/>
    <lineage>
        <taxon>Bacteria</taxon>
        <taxon>Bacillati</taxon>
        <taxon>Bacillota</taxon>
        <taxon>Clostridia</taxon>
        <taxon>Eubacteriales</taxon>
        <taxon>Oscillospiraceae</taxon>
        <taxon>Faecalibacterium</taxon>
    </lineage>
</organism>
<dbReference type="UniPathway" id="UPA00056">
    <property type="reaction ID" value="UER00096"/>
</dbReference>
<dbReference type="SUPFAM" id="SSF56014">
    <property type="entry name" value="Nitrite and sulphite reductase 4Fe-4S domain-like"/>
    <property type="match status" value="1"/>
</dbReference>
<evidence type="ECO:0000256" key="1">
    <source>
        <dbReference type="ARBA" id="ARBA00022485"/>
    </source>
</evidence>
<evidence type="ECO:0000256" key="6">
    <source>
        <dbReference type="ARBA" id="ARBA00023229"/>
    </source>
</evidence>
<dbReference type="InterPro" id="IPR058579">
    <property type="entry name" value="IspG_C"/>
</dbReference>
<dbReference type="PANTHER" id="PTHR30454:SF0">
    <property type="entry name" value="4-HYDROXY-3-METHYLBUT-2-EN-1-YL DIPHOSPHATE SYNTHASE (FERREDOXIN), CHLOROPLASTIC"/>
    <property type="match status" value="1"/>
</dbReference>
<dbReference type="RefSeq" id="WP_097792064.1">
    <property type="nucleotide sequence ID" value="NZ_NOUV01000011.1"/>
</dbReference>
<dbReference type="GO" id="GO:0005506">
    <property type="term" value="F:iron ion binding"/>
    <property type="evidence" value="ECO:0007669"/>
    <property type="project" value="InterPro"/>
</dbReference>
<comment type="similarity">
    <text evidence="7">Belongs to the IspG family.</text>
</comment>
<evidence type="ECO:0000259" key="8">
    <source>
        <dbReference type="Pfam" id="PF04551"/>
    </source>
</evidence>
<dbReference type="Pfam" id="PF04551">
    <property type="entry name" value="GcpE"/>
    <property type="match status" value="1"/>
</dbReference>
<feature type="binding site" evidence="7">
    <location>
        <position position="300"/>
    </location>
    <ligand>
        <name>[4Fe-4S] cluster</name>
        <dbReference type="ChEBI" id="CHEBI:49883"/>
    </ligand>
</feature>
<dbReference type="GO" id="GO:0016114">
    <property type="term" value="P:terpenoid biosynthetic process"/>
    <property type="evidence" value="ECO:0007669"/>
    <property type="project" value="InterPro"/>
</dbReference>
<dbReference type="Gene3D" id="3.30.413.10">
    <property type="entry name" value="Sulfite Reductase Hemoprotein, domain 1"/>
    <property type="match status" value="1"/>
</dbReference>
<dbReference type="HAMAP" id="MF_00159">
    <property type="entry name" value="IspG"/>
    <property type="match status" value="1"/>
</dbReference>
<protein>
    <recommendedName>
        <fullName evidence="7">4-hydroxy-3-methylbut-2-en-1-yl diphosphate synthase (flavodoxin)</fullName>
        <ecNumber evidence="7">1.17.7.3</ecNumber>
    </recommendedName>
    <alternativeName>
        <fullName evidence="7">1-hydroxy-2-methyl-2-(E)-butenyl 4-diphosphate synthase</fullName>
    </alternativeName>
</protein>
<feature type="binding site" evidence="7">
    <location>
        <position position="265"/>
    </location>
    <ligand>
        <name>[4Fe-4S] cluster</name>
        <dbReference type="ChEBI" id="CHEBI:49883"/>
    </ligand>
</feature>
<reference evidence="10 11" key="1">
    <citation type="journal article" date="2017" name="Front. Microbiol.">
        <title>New Insights into the Diversity of the Genus Faecalibacterium.</title>
        <authorList>
            <person name="Benevides L."/>
            <person name="Burman S."/>
            <person name="Martin R."/>
            <person name="Robert V."/>
            <person name="Thomas M."/>
            <person name="Miquel S."/>
            <person name="Chain F."/>
            <person name="Sokol H."/>
            <person name="Bermudez-Humaran L.G."/>
            <person name="Morrison M."/>
            <person name="Langella P."/>
            <person name="Azevedo V.A."/>
            <person name="Chatel J.M."/>
            <person name="Soares S."/>
        </authorList>
    </citation>
    <scope>NUCLEOTIDE SEQUENCE [LARGE SCALE GENOMIC DNA]</scope>
    <source>
        <strain evidence="10 11">AHMP21</strain>
    </source>
</reference>
<evidence type="ECO:0000256" key="2">
    <source>
        <dbReference type="ARBA" id="ARBA00022723"/>
    </source>
</evidence>
<evidence type="ECO:0000259" key="9">
    <source>
        <dbReference type="Pfam" id="PF26540"/>
    </source>
</evidence>
<gene>
    <name evidence="7" type="primary">ispG</name>
    <name evidence="10" type="ORF">CHR60_05325</name>
</gene>
<comment type="cofactor">
    <cofactor evidence="7">
        <name>[4Fe-4S] cluster</name>
        <dbReference type="ChEBI" id="CHEBI:49883"/>
    </cofactor>
    <text evidence="7">Binds 1 [4Fe-4S] cluster.</text>
</comment>
<comment type="pathway">
    <text evidence="7">Isoprenoid biosynthesis; isopentenyl diphosphate biosynthesis via DXP pathway; isopentenyl diphosphate from 1-deoxy-D-xylulose 5-phosphate: step 5/6.</text>
</comment>
<dbReference type="InterPro" id="IPR045854">
    <property type="entry name" value="NO2/SO3_Rdtase_4Fe4S_sf"/>
</dbReference>
<dbReference type="AlphaFoldDB" id="A0A2A7B752"/>
<feature type="binding site" evidence="7">
    <location>
        <position position="268"/>
    </location>
    <ligand>
        <name>[4Fe-4S] cluster</name>
        <dbReference type="ChEBI" id="CHEBI:49883"/>
    </ligand>
</feature>
<evidence type="ECO:0000256" key="4">
    <source>
        <dbReference type="ARBA" id="ARBA00023004"/>
    </source>
</evidence>
<keyword evidence="6 7" id="KW-0414">Isoprene biosynthesis</keyword>
<dbReference type="InterPro" id="IPR016425">
    <property type="entry name" value="IspG_bac"/>
</dbReference>
<keyword evidence="3 7" id="KW-0560">Oxidoreductase</keyword>